<name>A0A1D8GIH5_9FIRM</name>
<dbReference type="Proteomes" id="UP000095743">
    <property type="component" value="Chromosome"/>
</dbReference>
<organism evidence="2 3">
    <name type="scientific">Geosporobacter ferrireducens</name>
    <dbReference type="NCBI Taxonomy" id="1424294"/>
    <lineage>
        <taxon>Bacteria</taxon>
        <taxon>Bacillati</taxon>
        <taxon>Bacillota</taxon>
        <taxon>Clostridia</taxon>
        <taxon>Peptostreptococcales</taxon>
        <taxon>Thermotaleaceae</taxon>
        <taxon>Geosporobacter</taxon>
    </lineage>
</organism>
<dbReference type="STRING" id="1424294.Gferi_14610"/>
<dbReference type="KEGG" id="gfe:Gferi_14610"/>
<dbReference type="EMBL" id="CP017269">
    <property type="protein sequence ID" value="AOT70697.1"/>
    <property type="molecule type" value="Genomic_DNA"/>
</dbReference>
<proteinExistence type="predicted"/>
<feature type="transmembrane region" description="Helical" evidence="1">
    <location>
        <begin position="6"/>
        <end position="26"/>
    </location>
</feature>
<evidence type="ECO:0000256" key="1">
    <source>
        <dbReference type="SAM" id="Phobius"/>
    </source>
</evidence>
<dbReference type="OrthoDB" id="1957223at2"/>
<dbReference type="RefSeq" id="WP_069977748.1">
    <property type="nucleotide sequence ID" value="NZ_CP017269.1"/>
</dbReference>
<sequence length="114" mass="12919">MLDLLKANAAALVLVLAGILTLVYLYSINRKDLLKKIILVLVVQAEKQLGSGTGELKYAMVVEKIYRIVPLSFRWFLTEKELDRMIEEAVKYLKAYLAQGKNLVGYEGECCKHI</sequence>
<keyword evidence="1" id="KW-1133">Transmembrane helix</keyword>
<keyword evidence="1" id="KW-0812">Transmembrane</keyword>
<accession>A0A1D8GIH5</accession>
<evidence type="ECO:0000313" key="2">
    <source>
        <dbReference type="EMBL" id="AOT70697.1"/>
    </source>
</evidence>
<gene>
    <name evidence="2" type="ORF">Gferi_14610</name>
</gene>
<evidence type="ECO:0000313" key="3">
    <source>
        <dbReference type="Proteomes" id="UP000095743"/>
    </source>
</evidence>
<reference evidence="2 3" key="1">
    <citation type="submission" date="2016-09" db="EMBL/GenBank/DDBJ databases">
        <title>Genomic analysis reveals versatility of anaerobic energy metabolism of Geosporobacter ferrireducens IRF9 of phylum Firmicutes.</title>
        <authorList>
            <person name="Kim S.-J."/>
        </authorList>
    </citation>
    <scope>NUCLEOTIDE SEQUENCE [LARGE SCALE GENOMIC DNA]</scope>
    <source>
        <strain evidence="2 3">IRF9</strain>
    </source>
</reference>
<protein>
    <submittedName>
        <fullName evidence="2">Uncharacterized protein</fullName>
    </submittedName>
</protein>
<keyword evidence="1" id="KW-0472">Membrane</keyword>
<keyword evidence="3" id="KW-1185">Reference proteome</keyword>
<dbReference type="AlphaFoldDB" id="A0A1D8GIH5"/>